<evidence type="ECO:0000256" key="2">
    <source>
        <dbReference type="PIRSR" id="PIRSR011396-2"/>
    </source>
</evidence>
<feature type="binding site" evidence="2">
    <location>
        <begin position="12"/>
        <end position="15"/>
    </location>
    <ligand>
        <name>FAD</name>
        <dbReference type="ChEBI" id="CHEBI:57692"/>
    </ligand>
</feature>
<evidence type="ECO:0000256" key="1">
    <source>
        <dbReference type="PIRSR" id="PIRSR011396-1"/>
    </source>
</evidence>
<dbReference type="OrthoDB" id="462203at2"/>
<dbReference type="RefSeq" id="WP_137267034.1">
    <property type="nucleotide sequence ID" value="NZ_SZUA01000002.1"/>
</dbReference>
<sequence>MAIVRKVLVVGGGTAGWLTATYLARALGAAKPGGIVVELVESPDISIVGVGEGTFPSIRGTLSAIGLDENKFIARANATFKQGIRFEHWARSPGAPGRDHYLHPFSAPSQRPGAPELLPYWLLGYAPKELAFAEAVTMQKRVTDAGRGPKRLSDGPWQAPLNHAYHFDAARFADVLSEHGQRELGIVRRAATIERVELDQTGAIACVHTREQGALSADLYVDCTGFRSLLCGQALGVGWRSAKDVLFNDRAWAMQVPYERKDTPIPSFTIARAHEAGWTWDIGLHERRGVGYVFSSRHTDETRAEQVLRDYLGKAADGLTAKLIKFEAGHRTAPWHKNCVAVGLAGGFVEPLESTGIALIEIAAYLIAHLFPADGDMAPVSKTFNAMMAARYERIFDFIKLHYCLSQRRDTPFWIDNVDAASIPQTLQDKLAMWRCRPPHRLDFISDLEMFLPASWQYVLYGMEFRTDLSAMRGVYDQGESARREFAAVQHVAGLALDDLPAHRTLVEAMARDYETQGDRMPQTA</sequence>
<accession>A0A4U5JM41</accession>
<dbReference type="InterPro" id="IPR036188">
    <property type="entry name" value="FAD/NAD-bd_sf"/>
</dbReference>
<keyword evidence="2" id="KW-0285">Flavoprotein</keyword>
<dbReference type="GO" id="GO:0000166">
    <property type="term" value="F:nucleotide binding"/>
    <property type="evidence" value="ECO:0007669"/>
    <property type="project" value="UniProtKB-KW"/>
</dbReference>
<name>A0A4U5JM41_9GAMM</name>
<dbReference type="Pfam" id="PF04820">
    <property type="entry name" value="Trp_halogenase"/>
    <property type="match status" value="1"/>
</dbReference>
<evidence type="ECO:0000313" key="4">
    <source>
        <dbReference type="Proteomes" id="UP000308707"/>
    </source>
</evidence>
<feature type="binding site" evidence="2">
    <location>
        <position position="357"/>
    </location>
    <ligand>
        <name>FAD</name>
        <dbReference type="ChEBI" id="CHEBI:57692"/>
    </ligand>
</feature>
<feature type="binding site" evidence="2">
    <location>
        <position position="353"/>
    </location>
    <ligand>
        <name>L-tryptophan</name>
        <dbReference type="ChEBI" id="CHEBI:57912"/>
    </ligand>
</feature>
<keyword evidence="4" id="KW-1185">Reference proteome</keyword>
<dbReference type="PIRSF" id="PIRSF011396">
    <property type="entry name" value="Trp_halogenase"/>
    <property type="match status" value="1"/>
</dbReference>
<evidence type="ECO:0000313" key="3">
    <source>
        <dbReference type="EMBL" id="TKR30604.1"/>
    </source>
</evidence>
<dbReference type="GO" id="GO:0004497">
    <property type="term" value="F:monooxygenase activity"/>
    <property type="evidence" value="ECO:0007669"/>
    <property type="project" value="InterPro"/>
</dbReference>
<dbReference type="SUPFAM" id="SSF51905">
    <property type="entry name" value="FAD/NAD(P)-binding domain"/>
    <property type="match status" value="1"/>
</dbReference>
<dbReference type="Gene3D" id="3.50.50.60">
    <property type="entry name" value="FAD/NAD(P)-binding domain"/>
    <property type="match status" value="1"/>
</dbReference>
<feature type="binding site" evidence="2">
    <location>
        <position position="344"/>
    </location>
    <ligand>
        <name>FAD</name>
        <dbReference type="ChEBI" id="CHEBI:57692"/>
    </ligand>
</feature>
<dbReference type="PANTHER" id="PTHR43747:SF4">
    <property type="entry name" value="FLAVIN-DEPENDENT TRYPTOPHAN HALOGENASE"/>
    <property type="match status" value="1"/>
</dbReference>
<organism evidence="3 4">
    <name type="scientific">Luteimonas gilva</name>
    <dbReference type="NCBI Taxonomy" id="2572684"/>
    <lineage>
        <taxon>Bacteria</taxon>
        <taxon>Pseudomonadati</taxon>
        <taxon>Pseudomonadota</taxon>
        <taxon>Gammaproteobacteria</taxon>
        <taxon>Lysobacterales</taxon>
        <taxon>Lysobacteraceae</taxon>
        <taxon>Luteimonas</taxon>
    </lineage>
</organism>
<dbReference type="EMBL" id="SZUA01000002">
    <property type="protein sequence ID" value="TKR30604.1"/>
    <property type="molecule type" value="Genomic_DNA"/>
</dbReference>
<protein>
    <submittedName>
        <fullName evidence="3">Tryptophan 7-halogenase</fullName>
    </submittedName>
</protein>
<reference evidence="3 4" key="1">
    <citation type="submission" date="2019-04" db="EMBL/GenBank/DDBJ databases">
        <title>Reference strain of H23.</title>
        <authorList>
            <person name="Luo X."/>
        </authorList>
    </citation>
    <scope>NUCLEOTIDE SEQUENCE [LARGE SCALE GENOMIC DNA]</scope>
    <source>
        <strain evidence="3 4">H23</strain>
    </source>
</reference>
<comment type="caution">
    <text evidence="3">The sequence shown here is derived from an EMBL/GenBank/DDBJ whole genome shotgun (WGS) entry which is preliminary data.</text>
</comment>
<keyword evidence="2" id="KW-0274">FAD</keyword>
<dbReference type="InterPro" id="IPR033856">
    <property type="entry name" value="Trp_halogen"/>
</dbReference>
<dbReference type="InterPro" id="IPR006905">
    <property type="entry name" value="Flavin_halogenase"/>
</dbReference>
<dbReference type="InterPro" id="IPR050816">
    <property type="entry name" value="Flavin-dep_Halogenase_NPB"/>
</dbReference>
<gene>
    <name evidence="3" type="ORF">FCE95_10860</name>
</gene>
<dbReference type="AlphaFoldDB" id="A0A4U5JM41"/>
<dbReference type="PANTHER" id="PTHR43747">
    <property type="entry name" value="FAD-BINDING PROTEIN"/>
    <property type="match status" value="1"/>
</dbReference>
<keyword evidence="2" id="KW-0547">Nucleotide-binding</keyword>
<feature type="binding site" evidence="2">
    <location>
        <position position="81"/>
    </location>
    <ligand>
        <name>7-chloro-L-tryptophan</name>
        <dbReference type="ChEBI" id="CHEBI:58713"/>
    </ligand>
</feature>
<dbReference type="Proteomes" id="UP000308707">
    <property type="component" value="Unassembled WGS sequence"/>
</dbReference>
<feature type="active site" evidence="1">
    <location>
        <position position="81"/>
    </location>
</feature>
<proteinExistence type="predicted"/>